<dbReference type="AlphaFoldDB" id="A0A1B7X7E9"/>
<protein>
    <submittedName>
        <fullName evidence="1">Uncharacterized protein</fullName>
    </submittedName>
</protein>
<evidence type="ECO:0000313" key="2">
    <source>
        <dbReference type="Proteomes" id="UP000092093"/>
    </source>
</evidence>
<gene>
    <name evidence="1" type="ORF">AN484_02440</name>
</gene>
<dbReference type="Proteomes" id="UP000092093">
    <property type="component" value="Unassembled WGS sequence"/>
</dbReference>
<sequence>MNSVTFENARQAKEQVRTILQGRTELSGIGIGIDPVHNSYLIKVNLSESLPDNFVNDFKHISEDFGISILVRIIGSIQALQIIP</sequence>
<proteinExistence type="predicted"/>
<evidence type="ECO:0000313" key="1">
    <source>
        <dbReference type="EMBL" id="OBQ45313.1"/>
    </source>
</evidence>
<accession>A0A1B7X7E9</accession>
<comment type="caution">
    <text evidence="1">The sequence shown here is derived from an EMBL/GenBank/DDBJ whole genome shotgun (WGS) entry which is preliminary data.</text>
</comment>
<reference evidence="1 2" key="1">
    <citation type="submission" date="2015-09" db="EMBL/GenBank/DDBJ databases">
        <title>Aphanizomenon flos-aquae WA102.</title>
        <authorList>
            <person name="Driscoll C."/>
        </authorList>
    </citation>
    <scope>NUCLEOTIDE SEQUENCE [LARGE SCALE GENOMIC DNA]</scope>
    <source>
        <strain evidence="1">WA102</strain>
    </source>
</reference>
<organism evidence="1 2">
    <name type="scientific">Aphanizomenon flos-aquae WA102</name>
    <dbReference type="NCBI Taxonomy" id="1710896"/>
    <lineage>
        <taxon>Bacteria</taxon>
        <taxon>Bacillati</taxon>
        <taxon>Cyanobacteriota</taxon>
        <taxon>Cyanophyceae</taxon>
        <taxon>Nostocales</taxon>
        <taxon>Aphanizomenonaceae</taxon>
        <taxon>Aphanizomenon</taxon>
    </lineage>
</organism>
<name>A0A1B7X7E9_APHFL</name>
<dbReference type="EMBL" id="LJOW01000005">
    <property type="protein sequence ID" value="OBQ45313.1"/>
    <property type="molecule type" value="Genomic_DNA"/>
</dbReference>